<dbReference type="PANTHER" id="PTHR39184:SF1">
    <property type="entry name" value="PBSX PHAGE TERMINASE LARGE SUBUNIT"/>
    <property type="match status" value="1"/>
</dbReference>
<dbReference type="PANTHER" id="PTHR39184">
    <property type="match status" value="1"/>
</dbReference>
<name>A0A0F9TMK2_9ZZZZ</name>
<dbReference type="EMBL" id="LAZR01001123">
    <property type="protein sequence ID" value="KKN50281.1"/>
    <property type="molecule type" value="Genomic_DNA"/>
</dbReference>
<dbReference type="AlphaFoldDB" id="A0A0F9TMK2"/>
<proteinExistence type="predicted"/>
<evidence type="ECO:0000313" key="1">
    <source>
        <dbReference type="EMBL" id="KKN50281.1"/>
    </source>
</evidence>
<comment type="caution">
    <text evidence="1">The sequence shown here is derived from an EMBL/GenBank/DDBJ whole genome shotgun (WGS) entry which is preliminary data.</text>
</comment>
<sequence>MNLKTTKVFEELEEAWVGGKRRCLLEGGTSSSKTYSMLQFLIWVAQEAQEPLLISLVSESLPHLKRGMIRDFFNILGESTDSNPCWSKTEFAYKRPGWKGEFEFFGADDASKVRGPRRQVLGINEGNNIPWETARGLDIRTSMFTIVDWNPVGHFWAHDNWCGQPENAYSHSTYLDAVGVLPREVVENIESNRDKDPNWWHVYGLGLLGKIEGLVYPLFKQVKELPDGFEFYGLDYGFSSDPTVLVKNVLVGDDLFSHQVFYSTIPMTNDDIAREMDLLKVPHTAPIYPDPSEPKSAEEIRRKGFNVLESEKGAGSVKYGIKKVNSYYQHWTEDSLECIKEQRNYRYIVRKEPSTGREYLSDDTTHQWSHGMDGRRYAVASVVPQYMGSAPKAVSYM</sequence>
<gene>
    <name evidence="1" type="ORF">LCGC14_0634330</name>
</gene>
<dbReference type="InterPro" id="IPR027417">
    <property type="entry name" value="P-loop_NTPase"/>
</dbReference>
<dbReference type="Gene3D" id="3.30.420.280">
    <property type="match status" value="1"/>
</dbReference>
<evidence type="ECO:0008006" key="2">
    <source>
        <dbReference type="Google" id="ProtNLM"/>
    </source>
</evidence>
<organism evidence="1">
    <name type="scientific">marine sediment metagenome</name>
    <dbReference type="NCBI Taxonomy" id="412755"/>
    <lineage>
        <taxon>unclassified sequences</taxon>
        <taxon>metagenomes</taxon>
        <taxon>ecological metagenomes</taxon>
    </lineage>
</organism>
<dbReference type="InterPro" id="IPR052380">
    <property type="entry name" value="Viral_DNA_packaging_terminase"/>
</dbReference>
<protein>
    <recommendedName>
        <fullName evidence="2">Phage terminase large subunit N-terminal domain-containing protein</fullName>
    </recommendedName>
</protein>
<accession>A0A0F9TMK2</accession>
<dbReference type="Gene3D" id="3.40.50.300">
    <property type="entry name" value="P-loop containing nucleotide triphosphate hydrolases"/>
    <property type="match status" value="1"/>
</dbReference>
<reference evidence="1" key="1">
    <citation type="journal article" date="2015" name="Nature">
        <title>Complex archaea that bridge the gap between prokaryotes and eukaryotes.</title>
        <authorList>
            <person name="Spang A."/>
            <person name="Saw J.H."/>
            <person name="Jorgensen S.L."/>
            <person name="Zaremba-Niedzwiedzka K."/>
            <person name="Martijn J."/>
            <person name="Lind A.E."/>
            <person name="van Eijk R."/>
            <person name="Schleper C."/>
            <person name="Guy L."/>
            <person name="Ettema T.J."/>
        </authorList>
    </citation>
    <scope>NUCLEOTIDE SEQUENCE</scope>
</reference>